<dbReference type="PANTHER" id="PTHR36840:SF1">
    <property type="entry name" value="BLL5714 PROTEIN"/>
    <property type="match status" value="1"/>
</dbReference>
<feature type="compositionally biased region" description="Basic and acidic residues" evidence="1">
    <location>
        <begin position="44"/>
        <end position="54"/>
    </location>
</feature>
<dbReference type="AlphaFoldDB" id="A0A2V3IGE6"/>
<accession>A0A2V3IGE6</accession>
<proteinExistence type="predicted"/>
<feature type="transmembrane region" description="Helical" evidence="2">
    <location>
        <begin position="171"/>
        <end position="191"/>
    </location>
</feature>
<evidence type="ECO:0000313" key="3">
    <source>
        <dbReference type="EMBL" id="PXF41093.1"/>
    </source>
</evidence>
<dbReference type="InterPro" id="IPR010640">
    <property type="entry name" value="Low_temperature_requirement_A"/>
</dbReference>
<keyword evidence="2" id="KW-0812">Transmembrane</keyword>
<keyword evidence="2" id="KW-1133">Transmembrane helix</keyword>
<feature type="compositionally biased region" description="Low complexity" evidence="1">
    <location>
        <begin position="12"/>
        <end position="27"/>
    </location>
</feature>
<feature type="transmembrane region" description="Helical" evidence="2">
    <location>
        <begin position="262"/>
        <end position="279"/>
    </location>
</feature>
<dbReference type="PANTHER" id="PTHR36840">
    <property type="entry name" value="BLL5714 PROTEIN"/>
    <property type="match status" value="1"/>
</dbReference>
<evidence type="ECO:0000313" key="4">
    <source>
        <dbReference type="Proteomes" id="UP000247409"/>
    </source>
</evidence>
<dbReference type="Proteomes" id="UP000247409">
    <property type="component" value="Unassembled WGS sequence"/>
</dbReference>
<dbReference type="OrthoDB" id="191995at2759"/>
<dbReference type="Pfam" id="PF06772">
    <property type="entry name" value="LtrA"/>
    <property type="match status" value="1"/>
</dbReference>
<comment type="caution">
    <text evidence="3">The sequence shown here is derived from an EMBL/GenBank/DDBJ whole genome shotgun (WGS) entry which is preliminary data.</text>
</comment>
<protein>
    <submittedName>
        <fullName evidence="3">Uncharacterized protein</fullName>
    </submittedName>
</protein>
<feature type="transmembrane region" description="Helical" evidence="2">
    <location>
        <begin position="401"/>
        <end position="422"/>
    </location>
</feature>
<dbReference type="EMBL" id="NBIV01000236">
    <property type="protein sequence ID" value="PXF41093.1"/>
    <property type="molecule type" value="Genomic_DNA"/>
</dbReference>
<keyword evidence="4" id="KW-1185">Reference proteome</keyword>
<feature type="compositionally biased region" description="Pro residues" evidence="1">
    <location>
        <begin position="1"/>
        <end position="11"/>
    </location>
</feature>
<gene>
    <name evidence="3" type="ORF">BWQ96_09197</name>
</gene>
<feature type="transmembrane region" description="Helical" evidence="2">
    <location>
        <begin position="218"/>
        <end position="241"/>
    </location>
</feature>
<feature type="region of interest" description="Disordered" evidence="1">
    <location>
        <begin position="1"/>
        <end position="32"/>
    </location>
</feature>
<reference evidence="3 4" key="1">
    <citation type="journal article" date="2018" name="Mol. Biol. Evol.">
        <title>Analysis of the draft genome of the red seaweed Gracilariopsis chorda provides insights into genome size evolution in Rhodophyta.</title>
        <authorList>
            <person name="Lee J."/>
            <person name="Yang E.C."/>
            <person name="Graf L."/>
            <person name="Yang J.H."/>
            <person name="Qiu H."/>
            <person name="Zel Zion U."/>
            <person name="Chan C.X."/>
            <person name="Stephens T.G."/>
            <person name="Weber A.P.M."/>
            <person name="Boo G.H."/>
            <person name="Boo S.M."/>
            <person name="Kim K.M."/>
            <person name="Shin Y."/>
            <person name="Jung M."/>
            <person name="Lee S.J."/>
            <person name="Yim H.S."/>
            <person name="Lee J.H."/>
            <person name="Bhattacharya D."/>
            <person name="Yoon H.S."/>
        </authorList>
    </citation>
    <scope>NUCLEOTIDE SEQUENCE [LARGE SCALE GENOMIC DNA]</scope>
    <source>
        <strain evidence="3 4">SKKU-2015</strain>
        <tissue evidence="3">Whole body</tissue>
    </source>
</reference>
<feature type="transmembrane region" description="Helical" evidence="2">
    <location>
        <begin position="140"/>
        <end position="159"/>
    </location>
</feature>
<feature type="region of interest" description="Disordered" evidence="1">
    <location>
        <begin position="504"/>
        <end position="525"/>
    </location>
</feature>
<name>A0A2V3IGE6_9FLOR</name>
<dbReference type="STRING" id="448386.A0A2V3IGE6"/>
<evidence type="ECO:0000256" key="2">
    <source>
        <dbReference type="SAM" id="Phobius"/>
    </source>
</evidence>
<sequence>MHRSPPPPPSTAPSTSTGSKPNDSAQSAHHHQAHHIEEFGQVHNVQHRDADSQHSDAAPPPLRSRDALTRRNLGRKVLAALFERRHLQQYYASEVLYRTAQRRTVAPDELFLDLVLVGGIAALGHELRENFHSWKDVEKFFLLFAAIYSSWRTVILLWNLWGIKKDLFEKLVIYAVFTCLIGIALGAHGAFQDGIRPIAISLPYLAAAFVRSERATRILYWIPLGLQFVAIFFTGSVYRFLHRNRPGSTRLAVAIELMVEKYEVLTMIVLGESVLGILFEAGKFLTKEGAQLDRLYGVAAASTAMLYCLQTLYVNVDGCIVKGGQHAIRYKVVFGIVWSQLHTLYHMALILFATGLGISIHDVMLPSEKSESARWAVVVVMRAATGGKGAVAPGFGDKERWLFSVGWGMSMIMSAAMGVLHYGGPRAASRRYRVATRVVVATGVMVGLPFTRLRADVYLGVHTAVVVLLTVAEFILAHMDRMGFFRSEGSSKASSGWGVSFDDGEGGESADAPSRPEEVQLQGGGDMPEELSLALRRRLCRGHCSRLVAVRRAVSGGDGGDAAV</sequence>
<organism evidence="3 4">
    <name type="scientific">Gracilariopsis chorda</name>
    <dbReference type="NCBI Taxonomy" id="448386"/>
    <lineage>
        <taxon>Eukaryota</taxon>
        <taxon>Rhodophyta</taxon>
        <taxon>Florideophyceae</taxon>
        <taxon>Rhodymeniophycidae</taxon>
        <taxon>Gracilariales</taxon>
        <taxon>Gracilariaceae</taxon>
        <taxon>Gracilariopsis</taxon>
    </lineage>
</organism>
<feature type="region of interest" description="Disordered" evidence="1">
    <location>
        <begin position="44"/>
        <end position="66"/>
    </location>
</feature>
<feature type="transmembrane region" description="Helical" evidence="2">
    <location>
        <begin position="344"/>
        <end position="363"/>
    </location>
</feature>
<evidence type="ECO:0000256" key="1">
    <source>
        <dbReference type="SAM" id="MobiDB-lite"/>
    </source>
</evidence>
<keyword evidence="2" id="KW-0472">Membrane</keyword>
<feature type="transmembrane region" description="Helical" evidence="2">
    <location>
        <begin position="457"/>
        <end position="477"/>
    </location>
</feature>